<accession>A0AAN9EPZ0</accession>
<gene>
    <name evidence="14" type="ORF">RIF29_27422</name>
</gene>
<comment type="similarity">
    <text evidence="2 11">Belongs to the BCAP29/BCAP31 family.</text>
</comment>
<feature type="transmembrane region" description="Helical" evidence="11">
    <location>
        <begin position="46"/>
        <end position="68"/>
    </location>
</feature>
<evidence type="ECO:0000256" key="1">
    <source>
        <dbReference type="ARBA" id="ARBA00004477"/>
    </source>
</evidence>
<comment type="function">
    <text evidence="11">May play a role in anterograde transport of membrane proteins from the endoplasmic reticulum to the Golgi.</text>
</comment>
<comment type="caution">
    <text evidence="14">The sequence shown here is derived from an EMBL/GenBank/DDBJ whole genome shotgun (WGS) entry which is preliminary data.</text>
</comment>
<dbReference type="PANTHER" id="PTHR12701">
    <property type="entry name" value="BCR-ASSOCIATED PROTEIN, BAP"/>
    <property type="match status" value="1"/>
</dbReference>
<dbReference type="GO" id="GO:0005789">
    <property type="term" value="C:endoplasmic reticulum membrane"/>
    <property type="evidence" value="ECO:0007669"/>
    <property type="project" value="UniProtKB-SubCell"/>
</dbReference>
<dbReference type="GO" id="GO:0006886">
    <property type="term" value="P:intracellular protein transport"/>
    <property type="evidence" value="ECO:0007669"/>
    <property type="project" value="UniProtKB-UniRule"/>
</dbReference>
<dbReference type="Gene3D" id="1.20.5.110">
    <property type="match status" value="1"/>
</dbReference>
<name>A0AAN9EPZ0_CROPI</name>
<feature type="domain" description="BAP29/BAP31 transmembrane" evidence="13">
    <location>
        <begin position="3"/>
        <end position="131"/>
    </location>
</feature>
<protein>
    <recommendedName>
        <fullName evidence="11">Endoplasmic reticulum transmembrane protein</fullName>
    </recommendedName>
</protein>
<keyword evidence="7 11" id="KW-0653">Protein transport</keyword>
<dbReference type="GO" id="GO:0070973">
    <property type="term" value="P:protein localization to endoplasmic reticulum exit site"/>
    <property type="evidence" value="ECO:0007669"/>
    <property type="project" value="UniProtKB-UniRule"/>
</dbReference>
<dbReference type="GO" id="GO:0006888">
    <property type="term" value="P:endoplasmic reticulum to Golgi vesicle-mediated transport"/>
    <property type="evidence" value="ECO:0007669"/>
    <property type="project" value="UniProtKB-UniRule"/>
</dbReference>
<evidence type="ECO:0000256" key="8">
    <source>
        <dbReference type="ARBA" id="ARBA00022989"/>
    </source>
</evidence>
<evidence type="ECO:0000256" key="6">
    <source>
        <dbReference type="ARBA" id="ARBA00022824"/>
    </source>
</evidence>
<dbReference type="PANTHER" id="PTHR12701:SF44">
    <property type="entry name" value="ENDOPLASMIC RETICULUM TRANSMEMBRANE PROTEIN"/>
    <property type="match status" value="1"/>
</dbReference>
<keyword evidence="8 11" id="KW-1133">Transmembrane helix</keyword>
<dbReference type="Proteomes" id="UP001372338">
    <property type="component" value="Unassembled WGS sequence"/>
</dbReference>
<keyword evidence="3 11" id="KW-0813">Transport</keyword>
<evidence type="ECO:0000313" key="15">
    <source>
        <dbReference type="Proteomes" id="UP001372338"/>
    </source>
</evidence>
<dbReference type="AlphaFoldDB" id="A0AAN9EPZ0"/>
<dbReference type="InterPro" id="IPR040463">
    <property type="entry name" value="BAP29/BAP31_N"/>
</dbReference>
<evidence type="ECO:0000256" key="4">
    <source>
        <dbReference type="ARBA" id="ARBA00022692"/>
    </source>
</evidence>
<feature type="coiled-coil region" evidence="12">
    <location>
        <begin position="145"/>
        <end position="193"/>
    </location>
</feature>
<keyword evidence="9 12" id="KW-0175">Coiled coil</keyword>
<reference evidence="14 15" key="1">
    <citation type="submission" date="2024-01" db="EMBL/GenBank/DDBJ databases">
        <title>The genomes of 5 underutilized Papilionoideae crops provide insights into root nodulation and disease resistanc.</title>
        <authorList>
            <person name="Yuan L."/>
        </authorList>
    </citation>
    <scope>NUCLEOTIDE SEQUENCE [LARGE SCALE GENOMIC DNA]</scope>
    <source>
        <strain evidence="14">ZHUSHIDOU_FW_LH</strain>
        <tissue evidence="14">Leaf</tissue>
    </source>
</reference>
<dbReference type="EMBL" id="JAYWIO010000005">
    <property type="protein sequence ID" value="KAK7261118.1"/>
    <property type="molecule type" value="Genomic_DNA"/>
</dbReference>
<comment type="subcellular location">
    <subcellularLocation>
        <location evidence="1 11">Endoplasmic reticulum membrane</location>
        <topology evidence="1 11">Multi-pass membrane protein</topology>
    </subcellularLocation>
</comment>
<evidence type="ECO:0000256" key="11">
    <source>
        <dbReference type="RuleBase" id="RU367026"/>
    </source>
</evidence>
<evidence type="ECO:0000313" key="14">
    <source>
        <dbReference type="EMBL" id="KAK7261118.1"/>
    </source>
</evidence>
<dbReference type="Pfam" id="PF05529">
    <property type="entry name" value="Bap31"/>
    <property type="match status" value="1"/>
</dbReference>
<evidence type="ECO:0000256" key="3">
    <source>
        <dbReference type="ARBA" id="ARBA00022448"/>
    </source>
</evidence>
<keyword evidence="10 11" id="KW-0472">Membrane</keyword>
<dbReference type="FunFam" id="1.20.5.110:FF:000011">
    <property type="entry name" value="B-cell receptor-associated protein 29"/>
    <property type="match status" value="1"/>
</dbReference>
<keyword evidence="11" id="KW-0931">ER-Golgi transport</keyword>
<feature type="transmembrane region" description="Helical" evidence="11">
    <location>
        <begin position="98"/>
        <end position="118"/>
    </location>
</feature>
<evidence type="ECO:0000256" key="12">
    <source>
        <dbReference type="SAM" id="Coils"/>
    </source>
</evidence>
<feature type="transmembrane region" description="Helical" evidence="11">
    <location>
        <begin position="6"/>
        <end position="25"/>
    </location>
</feature>
<evidence type="ECO:0000256" key="2">
    <source>
        <dbReference type="ARBA" id="ARBA00007956"/>
    </source>
</evidence>
<sequence>MLQLLYYVICVEMIVTLSLVFKTTAPIIIRRLVIVTLDRMKRGRGLVVVKTVVGTLAVVLCSSIYSMFKIQRRRRNTLLEAGGVVVNSTDQVLMSKHILEASLLGFVLFLSLMIDRLHHYIREHQRLRKTIATTKKQSRIFDDGKRALTEEVATLMARVKKLESECEVKGSKVKALEANLEALKNQSEGFLLEYDRILGDNQNLRRQLKSIE</sequence>
<dbReference type="InterPro" id="IPR008417">
    <property type="entry name" value="BAP29/BAP31"/>
</dbReference>
<proteinExistence type="inferred from homology"/>
<keyword evidence="6 11" id="KW-0256">Endoplasmic reticulum</keyword>
<evidence type="ECO:0000259" key="13">
    <source>
        <dbReference type="Pfam" id="PF05529"/>
    </source>
</evidence>
<evidence type="ECO:0000256" key="5">
    <source>
        <dbReference type="ARBA" id="ARBA00022703"/>
    </source>
</evidence>
<evidence type="ECO:0000256" key="9">
    <source>
        <dbReference type="ARBA" id="ARBA00023054"/>
    </source>
</evidence>
<organism evidence="14 15">
    <name type="scientific">Crotalaria pallida</name>
    <name type="common">Smooth rattlebox</name>
    <name type="synonym">Crotalaria striata</name>
    <dbReference type="NCBI Taxonomy" id="3830"/>
    <lineage>
        <taxon>Eukaryota</taxon>
        <taxon>Viridiplantae</taxon>
        <taxon>Streptophyta</taxon>
        <taxon>Embryophyta</taxon>
        <taxon>Tracheophyta</taxon>
        <taxon>Spermatophyta</taxon>
        <taxon>Magnoliopsida</taxon>
        <taxon>eudicotyledons</taxon>
        <taxon>Gunneridae</taxon>
        <taxon>Pentapetalae</taxon>
        <taxon>rosids</taxon>
        <taxon>fabids</taxon>
        <taxon>Fabales</taxon>
        <taxon>Fabaceae</taxon>
        <taxon>Papilionoideae</taxon>
        <taxon>50 kb inversion clade</taxon>
        <taxon>genistoids sensu lato</taxon>
        <taxon>core genistoids</taxon>
        <taxon>Crotalarieae</taxon>
        <taxon>Crotalaria</taxon>
    </lineage>
</organism>
<keyword evidence="5" id="KW-0053">Apoptosis</keyword>
<evidence type="ECO:0000256" key="10">
    <source>
        <dbReference type="ARBA" id="ARBA00023136"/>
    </source>
</evidence>
<keyword evidence="15" id="KW-1185">Reference proteome</keyword>
<evidence type="ECO:0000256" key="7">
    <source>
        <dbReference type="ARBA" id="ARBA00022927"/>
    </source>
</evidence>
<keyword evidence="4 11" id="KW-0812">Transmembrane</keyword>